<evidence type="ECO:0000256" key="3">
    <source>
        <dbReference type="ARBA" id="ARBA00022960"/>
    </source>
</evidence>
<keyword evidence="3" id="KW-0133">Cell shape</keyword>
<proteinExistence type="inferred from homology"/>
<evidence type="ECO:0000313" key="7">
    <source>
        <dbReference type="Proteomes" id="UP000178659"/>
    </source>
</evidence>
<dbReference type="AlphaFoldDB" id="A0A1G1VBA4"/>
<dbReference type="Gene3D" id="2.40.10.350">
    <property type="entry name" value="Rod shape-determining protein MreC, domain 2"/>
    <property type="match status" value="1"/>
</dbReference>
<evidence type="ECO:0000256" key="4">
    <source>
        <dbReference type="ARBA" id="ARBA00032089"/>
    </source>
</evidence>
<organism evidence="6 7">
    <name type="scientific">Candidatus Blackburnbacteria bacterium RIFCSPLOWO2_01_FULL_40_20</name>
    <dbReference type="NCBI Taxonomy" id="1797519"/>
    <lineage>
        <taxon>Bacteria</taxon>
        <taxon>Candidatus Blackburniibacteriota</taxon>
    </lineage>
</organism>
<dbReference type="EMBL" id="MHCC01000025">
    <property type="protein sequence ID" value="OGY12699.1"/>
    <property type="molecule type" value="Genomic_DNA"/>
</dbReference>
<protein>
    <recommendedName>
        <fullName evidence="2">Cell shape-determining protein MreC</fullName>
    </recommendedName>
    <alternativeName>
        <fullName evidence="4">Cell shape protein MreC</fullName>
    </alternativeName>
</protein>
<gene>
    <name evidence="6" type="ORF">A3A77_00190</name>
</gene>
<dbReference type="InterPro" id="IPR007221">
    <property type="entry name" value="MreC"/>
</dbReference>
<name>A0A1G1VBA4_9BACT</name>
<evidence type="ECO:0000256" key="2">
    <source>
        <dbReference type="ARBA" id="ARBA00013855"/>
    </source>
</evidence>
<dbReference type="Gene3D" id="2.40.10.340">
    <property type="entry name" value="Rod shape-determining protein MreC, domain 1"/>
    <property type="match status" value="1"/>
</dbReference>
<dbReference type="Pfam" id="PF04085">
    <property type="entry name" value="MreC"/>
    <property type="match status" value="1"/>
</dbReference>
<dbReference type="PANTHER" id="PTHR34138">
    <property type="entry name" value="CELL SHAPE-DETERMINING PROTEIN MREC"/>
    <property type="match status" value="1"/>
</dbReference>
<evidence type="ECO:0000256" key="1">
    <source>
        <dbReference type="ARBA" id="ARBA00009369"/>
    </source>
</evidence>
<evidence type="ECO:0000313" key="6">
    <source>
        <dbReference type="EMBL" id="OGY12699.1"/>
    </source>
</evidence>
<dbReference type="GO" id="GO:0008360">
    <property type="term" value="P:regulation of cell shape"/>
    <property type="evidence" value="ECO:0007669"/>
    <property type="project" value="UniProtKB-KW"/>
</dbReference>
<sequence>MQTVKKESYLIFLCYVLSFLLLFLDINSKVVFLHTSSRFLADPVQSRLFKIKSFVLSPFGALALGDKEKLGKLELKIAELNSLVVSFKTIEEENVKMRKLLGADVPSNWQFAPARVVWANGDSVSVYADINTKKETPVVATSDLTKGGVLVGRVEESFGRNHKVLLPSAPNIKISVTVRGTNGDKQSLLPGNKHASGIIEGKGGKIMLGQVLAADPIGEGDLVVTSGDSGFPPDLLIGYVKNITTNTNLASKEAEVAPAVNVTDLDYVFFVTKY</sequence>
<dbReference type="Proteomes" id="UP000178659">
    <property type="component" value="Unassembled WGS sequence"/>
</dbReference>
<evidence type="ECO:0000259" key="5">
    <source>
        <dbReference type="Pfam" id="PF04085"/>
    </source>
</evidence>
<reference evidence="6 7" key="1">
    <citation type="journal article" date="2016" name="Nat. Commun.">
        <title>Thousands of microbial genomes shed light on interconnected biogeochemical processes in an aquifer system.</title>
        <authorList>
            <person name="Anantharaman K."/>
            <person name="Brown C.T."/>
            <person name="Hug L.A."/>
            <person name="Sharon I."/>
            <person name="Castelle C.J."/>
            <person name="Probst A.J."/>
            <person name="Thomas B.C."/>
            <person name="Singh A."/>
            <person name="Wilkins M.J."/>
            <person name="Karaoz U."/>
            <person name="Brodie E.L."/>
            <person name="Williams K.H."/>
            <person name="Hubbard S.S."/>
            <person name="Banfield J.F."/>
        </authorList>
    </citation>
    <scope>NUCLEOTIDE SEQUENCE [LARGE SCALE GENOMIC DNA]</scope>
</reference>
<dbReference type="InterPro" id="IPR042175">
    <property type="entry name" value="Cell/Rod_MreC_2"/>
</dbReference>
<feature type="domain" description="Rod shape-determining protein MreC beta-barrel core" evidence="5">
    <location>
        <begin position="133"/>
        <end position="271"/>
    </location>
</feature>
<dbReference type="InterPro" id="IPR055342">
    <property type="entry name" value="MreC_beta-barrel_core"/>
</dbReference>
<dbReference type="GO" id="GO:0005886">
    <property type="term" value="C:plasma membrane"/>
    <property type="evidence" value="ECO:0007669"/>
    <property type="project" value="TreeGrafter"/>
</dbReference>
<dbReference type="PANTHER" id="PTHR34138:SF1">
    <property type="entry name" value="CELL SHAPE-DETERMINING PROTEIN MREC"/>
    <property type="match status" value="1"/>
</dbReference>
<comment type="caution">
    <text evidence="6">The sequence shown here is derived from an EMBL/GenBank/DDBJ whole genome shotgun (WGS) entry which is preliminary data.</text>
</comment>
<dbReference type="InterPro" id="IPR042177">
    <property type="entry name" value="Cell/Rod_1"/>
</dbReference>
<accession>A0A1G1VBA4</accession>
<comment type="similarity">
    <text evidence="1">Belongs to the MreC family.</text>
</comment>